<evidence type="ECO:0000256" key="6">
    <source>
        <dbReference type="ARBA" id="ARBA00022840"/>
    </source>
</evidence>
<keyword evidence="6 7" id="KW-0067">ATP-binding</keyword>
<keyword evidence="4 7" id="KW-0547">Nucleotide-binding</keyword>
<feature type="region of interest" description="Disordered" evidence="8">
    <location>
        <begin position="299"/>
        <end position="376"/>
    </location>
</feature>
<feature type="compositionally biased region" description="Pro residues" evidence="8">
    <location>
        <begin position="1"/>
        <end position="10"/>
    </location>
</feature>
<gene>
    <name evidence="11" type="ORF">SAMN04488693_11292</name>
</gene>
<dbReference type="InterPro" id="IPR000719">
    <property type="entry name" value="Prot_kinase_dom"/>
</dbReference>
<keyword evidence="12" id="KW-1185">Reference proteome</keyword>
<evidence type="ECO:0000256" key="8">
    <source>
        <dbReference type="SAM" id="MobiDB-lite"/>
    </source>
</evidence>
<dbReference type="Gene3D" id="3.30.200.20">
    <property type="entry name" value="Phosphorylase Kinase, domain 1"/>
    <property type="match status" value="1"/>
</dbReference>
<keyword evidence="5 11" id="KW-0418">Kinase</keyword>
<dbReference type="PROSITE" id="PS00107">
    <property type="entry name" value="PROTEIN_KINASE_ATP"/>
    <property type="match status" value="1"/>
</dbReference>
<evidence type="ECO:0000256" key="7">
    <source>
        <dbReference type="PROSITE-ProRule" id="PRU10141"/>
    </source>
</evidence>
<evidence type="ECO:0000259" key="10">
    <source>
        <dbReference type="PROSITE" id="PS50011"/>
    </source>
</evidence>
<accession>A0A1G8KZ10</accession>
<dbReference type="EC" id="2.7.11.1" evidence="1"/>
<feature type="compositionally biased region" description="Basic and acidic residues" evidence="8">
    <location>
        <begin position="347"/>
        <end position="361"/>
    </location>
</feature>
<dbReference type="SUPFAM" id="SSF56112">
    <property type="entry name" value="Protein kinase-like (PK-like)"/>
    <property type="match status" value="1"/>
</dbReference>
<evidence type="ECO:0000256" key="2">
    <source>
        <dbReference type="ARBA" id="ARBA00022527"/>
    </source>
</evidence>
<feature type="compositionally biased region" description="Low complexity" evidence="8">
    <location>
        <begin position="11"/>
        <end position="25"/>
    </location>
</feature>
<dbReference type="AlphaFoldDB" id="A0A1G8KZ10"/>
<dbReference type="Proteomes" id="UP000199258">
    <property type="component" value="Unassembled WGS sequence"/>
</dbReference>
<protein>
    <recommendedName>
        <fullName evidence="1">non-specific serine/threonine protein kinase</fullName>
        <ecNumber evidence="1">2.7.11.1</ecNumber>
    </recommendedName>
</protein>
<evidence type="ECO:0000313" key="11">
    <source>
        <dbReference type="EMBL" id="SDI48698.1"/>
    </source>
</evidence>
<dbReference type="Pfam" id="PF00069">
    <property type="entry name" value="Pkinase"/>
    <property type="match status" value="1"/>
</dbReference>
<keyword evidence="9" id="KW-0812">Transmembrane</keyword>
<dbReference type="Gene3D" id="1.10.510.10">
    <property type="entry name" value="Transferase(Phosphotransferase) domain 1"/>
    <property type="match status" value="1"/>
</dbReference>
<keyword evidence="3" id="KW-0808">Transferase</keyword>
<dbReference type="GO" id="GO:0004674">
    <property type="term" value="F:protein serine/threonine kinase activity"/>
    <property type="evidence" value="ECO:0007669"/>
    <property type="project" value="UniProtKB-KW"/>
</dbReference>
<dbReference type="GO" id="GO:0005524">
    <property type="term" value="F:ATP binding"/>
    <property type="evidence" value="ECO:0007669"/>
    <property type="project" value="UniProtKB-UniRule"/>
</dbReference>
<name>A0A1G8KZ10_9MICC</name>
<dbReference type="STRING" id="335973.SAMN04488693_11292"/>
<keyword evidence="9" id="KW-1133">Transmembrane helix</keyword>
<dbReference type="PANTHER" id="PTHR43289">
    <property type="entry name" value="MITOGEN-ACTIVATED PROTEIN KINASE KINASE KINASE 20-RELATED"/>
    <property type="match status" value="1"/>
</dbReference>
<feature type="domain" description="Protein kinase" evidence="10">
    <location>
        <begin position="36"/>
        <end position="297"/>
    </location>
</feature>
<keyword evidence="2 11" id="KW-0723">Serine/threonine-protein kinase</keyword>
<reference evidence="11 12" key="1">
    <citation type="submission" date="2016-10" db="EMBL/GenBank/DDBJ databases">
        <authorList>
            <person name="de Groot N.N."/>
        </authorList>
    </citation>
    <scope>NUCLEOTIDE SEQUENCE [LARGE SCALE GENOMIC DNA]</scope>
    <source>
        <strain evidence="11 12">NP_1H</strain>
    </source>
</reference>
<dbReference type="OrthoDB" id="9762169at2"/>
<evidence type="ECO:0000256" key="9">
    <source>
        <dbReference type="SAM" id="Phobius"/>
    </source>
</evidence>
<feature type="region of interest" description="Disordered" evidence="8">
    <location>
        <begin position="1"/>
        <end position="29"/>
    </location>
</feature>
<evidence type="ECO:0000256" key="4">
    <source>
        <dbReference type="ARBA" id="ARBA00022741"/>
    </source>
</evidence>
<evidence type="ECO:0000256" key="5">
    <source>
        <dbReference type="ARBA" id="ARBA00022777"/>
    </source>
</evidence>
<dbReference type="PROSITE" id="PS50011">
    <property type="entry name" value="PROTEIN_KINASE_DOM"/>
    <property type="match status" value="1"/>
</dbReference>
<dbReference type="CDD" id="cd14014">
    <property type="entry name" value="STKc_PknB_like"/>
    <property type="match status" value="1"/>
</dbReference>
<dbReference type="RefSeq" id="WP_090587262.1">
    <property type="nucleotide sequence ID" value="NZ_FNDT01000012.1"/>
</dbReference>
<dbReference type="SMART" id="SM00220">
    <property type="entry name" value="S_TKc"/>
    <property type="match status" value="1"/>
</dbReference>
<dbReference type="InterPro" id="IPR011009">
    <property type="entry name" value="Kinase-like_dom_sf"/>
</dbReference>
<organism evidence="11 12">
    <name type="scientific">Arthrobacter subterraneus</name>
    <dbReference type="NCBI Taxonomy" id="335973"/>
    <lineage>
        <taxon>Bacteria</taxon>
        <taxon>Bacillati</taxon>
        <taxon>Actinomycetota</taxon>
        <taxon>Actinomycetes</taxon>
        <taxon>Micrococcales</taxon>
        <taxon>Micrococcaceae</taxon>
        <taxon>Arthrobacter</taxon>
    </lineage>
</organism>
<dbReference type="PANTHER" id="PTHR43289:SF6">
    <property type="entry name" value="SERINE_THREONINE-PROTEIN KINASE NEKL-3"/>
    <property type="match status" value="1"/>
</dbReference>
<dbReference type="EMBL" id="FNDT01000012">
    <property type="protein sequence ID" value="SDI48698.1"/>
    <property type="molecule type" value="Genomic_DNA"/>
</dbReference>
<dbReference type="InterPro" id="IPR017441">
    <property type="entry name" value="Protein_kinase_ATP_BS"/>
</dbReference>
<proteinExistence type="predicted"/>
<sequence length="431" mass="45833">MQLPPPPGRMPAPASAPSSTAWRSSDPAGDVLDGRYTVGDLLGSGGMAEVRRGHDQLLDRDVAIKLFRGRPEDRPTERERAEARLLASLDHPGLVKVHDVGHSASSGWVVMDLVDGPDLHRLLRSGPLGPEQTWAIGHDVSRALAYVHAKGITHRDVKPSNILSREAEPSSGRFGYVLTDFGIARQMDSDRLTATGETIGTAAYFSPEQARGEAVGAATDLYALGLVLLECLTGEPAFEGRGLETALARLHRAPAIPASVNPAWRDLISRMTAGTAGERPSAAEVAGILAAQRNAFLEEPLPAGDPGPETRVLPGAAQDPQSTRRAFVLGLNEQPTRQPEPASRPGSHPDSRAGRTAERKPARPGRPTQRKSPPRSRRWLAAGAVVVVLVLVLLGVMLSGLFAPTPAPEPLPSVPGVPGERLTELYESVQP</sequence>
<evidence type="ECO:0000313" key="12">
    <source>
        <dbReference type="Proteomes" id="UP000199258"/>
    </source>
</evidence>
<feature type="transmembrane region" description="Helical" evidence="9">
    <location>
        <begin position="379"/>
        <end position="403"/>
    </location>
</feature>
<keyword evidence="9" id="KW-0472">Membrane</keyword>
<evidence type="ECO:0000256" key="3">
    <source>
        <dbReference type="ARBA" id="ARBA00022679"/>
    </source>
</evidence>
<feature type="binding site" evidence="7">
    <location>
        <position position="65"/>
    </location>
    <ligand>
        <name>ATP</name>
        <dbReference type="ChEBI" id="CHEBI:30616"/>
    </ligand>
</feature>
<evidence type="ECO:0000256" key="1">
    <source>
        <dbReference type="ARBA" id="ARBA00012513"/>
    </source>
</evidence>